<dbReference type="Pfam" id="PF01553">
    <property type="entry name" value="Acyltransferase"/>
    <property type="match status" value="1"/>
</dbReference>
<feature type="transmembrane region" description="Helical" evidence="3">
    <location>
        <begin position="42"/>
        <end position="63"/>
    </location>
</feature>
<dbReference type="SMART" id="SM00563">
    <property type="entry name" value="PlsC"/>
    <property type="match status" value="1"/>
</dbReference>
<protein>
    <recommendedName>
        <fullName evidence="4">Phospholipid/glycerol acyltransferase domain-containing protein</fullName>
    </recommendedName>
</protein>
<proteinExistence type="predicted"/>
<dbReference type="PANTHER" id="PTHR10434">
    <property type="entry name" value="1-ACYL-SN-GLYCEROL-3-PHOSPHATE ACYLTRANSFERASE"/>
    <property type="match status" value="1"/>
</dbReference>
<dbReference type="GO" id="GO:0005783">
    <property type="term" value="C:endoplasmic reticulum"/>
    <property type="evidence" value="ECO:0007669"/>
    <property type="project" value="TreeGrafter"/>
</dbReference>
<feature type="transmembrane region" description="Helical" evidence="3">
    <location>
        <begin position="75"/>
        <end position="94"/>
    </location>
</feature>
<evidence type="ECO:0000256" key="3">
    <source>
        <dbReference type="SAM" id="Phobius"/>
    </source>
</evidence>
<evidence type="ECO:0000259" key="4">
    <source>
        <dbReference type="SMART" id="SM00563"/>
    </source>
</evidence>
<reference evidence="5" key="1">
    <citation type="submission" date="2021-01" db="EMBL/GenBank/DDBJ databases">
        <authorList>
            <person name="Corre E."/>
            <person name="Pelletier E."/>
            <person name="Niang G."/>
            <person name="Scheremetjew M."/>
            <person name="Finn R."/>
            <person name="Kale V."/>
            <person name="Holt S."/>
            <person name="Cochrane G."/>
            <person name="Meng A."/>
            <person name="Brown T."/>
            <person name="Cohen L."/>
        </authorList>
    </citation>
    <scope>NUCLEOTIDE SEQUENCE</scope>
    <source>
        <strain evidence="5">CCMP3105</strain>
    </source>
</reference>
<dbReference type="PANTHER" id="PTHR10434:SF11">
    <property type="entry name" value="1-ACYL-SN-GLYCEROL-3-PHOSPHATE ACYLTRANSFERASE"/>
    <property type="match status" value="1"/>
</dbReference>
<evidence type="ECO:0000256" key="2">
    <source>
        <dbReference type="ARBA" id="ARBA00023315"/>
    </source>
</evidence>
<dbReference type="SUPFAM" id="SSF69593">
    <property type="entry name" value="Glycerol-3-phosphate (1)-acyltransferase"/>
    <property type="match status" value="1"/>
</dbReference>
<keyword evidence="3" id="KW-0812">Transmembrane</keyword>
<accession>A0A7S4QTM3</accession>
<sequence>MSSTGPPCVREYWLLHGAGVALAALVAMGLEMHVAVFCFNLLLVLFTLPAFLIAKLCVLSGAVKPVCSGGLREQTVLVFTCLMWRVAMFCSFWVRLDIEGLKEFRSTLSASGRPAVIISNHASFLDTILLVTFMPLAKQARVKMLVSGHLLNMPIIGTIATAMGHTSVPFKAMGADGTFELDKELMAQRQKEMELHVASGGIAGWFPEGTMNRGDVREVSTFRAGGFSLAVHLDLEVWCVAFHGNTTCWPRTAAVGGRPARIGVKIFRLCDSTHAFVKDAKVDLSDERAASIYLANTAHDQVQAAVKQLSS</sequence>
<gene>
    <name evidence="5" type="ORF">AMON00008_LOCUS25435</name>
</gene>
<dbReference type="GO" id="GO:0003841">
    <property type="term" value="F:1-acylglycerol-3-phosphate O-acyltransferase activity"/>
    <property type="evidence" value="ECO:0007669"/>
    <property type="project" value="TreeGrafter"/>
</dbReference>
<dbReference type="GO" id="GO:0006654">
    <property type="term" value="P:phosphatidic acid biosynthetic process"/>
    <property type="evidence" value="ECO:0007669"/>
    <property type="project" value="TreeGrafter"/>
</dbReference>
<feature type="transmembrane region" description="Helical" evidence="3">
    <location>
        <begin position="114"/>
        <end position="137"/>
    </location>
</feature>
<name>A0A7S4QTM3_9DINO</name>
<feature type="domain" description="Phospholipid/glycerol acyltransferase" evidence="4">
    <location>
        <begin position="115"/>
        <end position="245"/>
    </location>
</feature>
<dbReference type="EMBL" id="HBNR01036923">
    <property type="protein sequence ID" value="CAE4593461.1"/>
    <property type="molecule type" value="Transcribed_RNA"/>
</dbReference>
<dbReference type="InterPro" id="IPR002123">
    <property type="entry name" value="Plipid/glycerol_acylTrfase"/>
</dbReference>
<keyword evidence="2" id="KW-0012">Acyltransferase</keyword>
<evidence type="ECO:0000313" key="5">
    <source>
        <dbReference type="EMBL" id="CAE4593461.1"/>
    </source>
</evidence>
<evidence type="ECO:0000256" key="1">
    <source>
        <dbReference type="ARBA" id="ARBA00022679"/>
    </source>
</evidence>
<keyword evidence="3" id="KW-1133">Transmembrane helix</keyword>
<dbReference type="CDD" id="cd07989">
    <property type="entry name" value="LPLAT_AGPAT-like"/>
    <property type="match status" value="1"/>
</dbReference>
<feature type="transmembrane region" description="Helical" evidence="3">
    <location>
        <begin position="12"/>
        <end position="30"/>
    </location>
</feature>
<keyword evidence="1" id="KW-0808">Transferase</keyword>
<keyword evidence="3" id="KW-0472">Membrane</keyword>
<organism evidence="5">
    <name type="scientific">Alexandrium monilatum</name>
    <dbReference type="NCBI Taxonomy" id="311494"/>
    <lineage>
        <taxon>Eukaryota</taxon>
        <taxon>Sar</taxon>
        <taxon>Alveolata</taxon>
        <taxon>Dinophyceae</taxon>
        <taxon>Gonyaulacales</taxon>
        <taxon>Pyrocystaceae</taxon>
        <taxon>Alexandrium</taxon>
    </lineage>
</organism>
<dbReference type="AlphaFoldDB" id="A0A7S4QTM3"/>